<evidence type="ECO:0000313" key="2">
    <source>
        <dbReference type="EMBL" id="KMS51678.1"/>
    </source>
</evidence>
<evidence type="ECO:0000313" key="3">
    <source>
        <dbReference type="Proteomes" id="UP000052268"/>
    </source>
</evidence>
<dbReference type="OrthoDB" id="3806873at2"/>
<dbReference type="PATRIC" id="fig|1114963.3.peg.4293"/>
<dbReference type="InterPro" id="IPR011009">
    <property type="entry name" value="Kinase-like_dom_sf"/>
</dbReference>
<reference evidence="2 3" key="1">
    <citation type="journal article" date="2015" name="G3 (Bethesda)">
        <title>Insights into Ongoing Evolution of the Hexachlorocyclohexane Catabolic Pathway from Comparative Genomics of Ten Sphingomonadaceae Strains.</title>
        <authorList>
            <person name="Pearce S.L."/>
            <person name="Oakeshott J.G."/>
            <person name="Pandey G."/>
        </authorList>
    </citation>
    <scope>NUCLEOTIDE SEQUENCE [LARGE SCALE GENOMIC DNA]</scope>
    <source>
        <strain evidence="2 3">LL02</strain>
    </source>
</reference>
<keyword evidence="3" id="KW-1185">Reference proteome</keyword>
<dbReference type="Gene3D" id="3.90.1200.10">
    <property type="match status" value="1"/>
</dbReference>
<name>A0A0J7XKP0_9SPHN</name>
<dbReference type="Pfam" id="PF01636">
    <property type="entry name" value="APH"/>
    <property type="match status" value="1"/>
</dbReference>
<dbReference type="EMBL" id="JACU01000011">
    <property type="protein sequence ID" value="KMS51678.1"/>
    <property type="molecule type" value="Genomic_DNA"/>
</dbReference>
<dbReference type="SMART" id="SM00587">
    <property type="entry name" value="CHK"/>
    <property type="match status" value="1"/>
</dbReference>
<dbReference type="PANTHER" id="PTHR23020:SF41">
    <property type="entry name" value="AMINOGLYCOSIDE PHOSPHOTRANSFERASE DOMAIN-CONTAINING PROTEIN"/>
    <property type="match status" value="1"/>
</dbReference>
<dbReference type="SUPFAM" id="SSF56112">
    <property type="entry name" value="Protein kinase-like (PK-like)"/>
    <property type="match status" value="1"/>
</dbReference>
<dbReference type="RefSeq" id="WP_059153243.1">
    <property type="nucleotide sequence ID" value="NZ_KQ130457.1"/>
</dbReference>
<evidence type="ECO:0000259" key="1">
    <source>
        <dbReference type="SMART" id="SM00587"/>
    </source>
</evidence>
<accession>A0A0J7XKP0</accession>
<dbReference type="Proteomes" id="UP000052268">
    <property type="component" value="Unassembled WGS sequence"/>
</dbReference>
<organism evidence="2 3">
    <name type="scientific">Novosphingobium barchaimii LL02</name>
    <dbReference type="NCBI Taxonomy" id="1114963"/>
    <lineage>
        <taxon>Bacteria</taxon>
        <taxon>Pseudomonadati</taxon>
        <taxon>Pseudomonadota</taxon>
        <taxon>Alphaproteobacteria</taxon>
        <taxon>Sphingomonadales</taxon>
        <taxon>Sphingomonadaceae</taxon>
        <taxon>Novosphingobium</taxon>
    </lineage>
</organism>
<protein>
    <recommendedName>
        <fullName evidence="1">CHK kinase-like domain-containing protein</fullName>
    </recommendedName>
</protein>
<feature type="domain" description="CHK kinase-like" evidence="1">
    <location>
        <begin position="116"/>
        <end position="292"/>
    </location>
</feature>
<comment type="caution">
    <text evidence="2">The sequence shown here is derived from an EMBL/GenBank/DDBJ whole genome shotgun (WGS) entry which is preliminary data.</text>
</comment>
<dbReference type="PANTHER" id="PTHR23020">
    <property type="entry name" value="UNCHARACTERIZED NUCLEAR HORMONE RECEPTOR-RELATED"/>
    <property type="match status" value="1"/>
</dbReference>
<sequence>MTFDPAPSTLDVVVSPEWLTAMLRQRWPDARVVAVEVKELLATQATKVRLALETSGGDETMPRAICIKGVLTDTGAMASSSLVETRFYRDGAEYLPVQTPACIHAGFSADAERGVIVMHDIKAAGGVFLSALSPVTLDEAMRSVAQLAALHAFSWNDPRADSFGWVPRFLDQIGSRPIMPTEKLQLLLDGPRGDALSHAIKDAGRLERAVAALARQGHEQPALLLHGDAHAGNIYRDAGGIGIVDWQIFQRGEWALDIAYHIAAIFSPEERRMHEGALLDFYRIRLAEMGGPEITAEAAWSRYRVALIYGYYLWSITQKVEPAITNLFVHRLGTAVDDLGSMELLEE</sequence>
<dbReference type="InterPro" id="IPR015897">
    <property type="entry name" value="CHK_kinase-like"/>
</dbReference>
<gene>
    <name evidence="2" type="ORF">V474_03340</name>
</gene>
<proteinExistence type="predicted"/>
<dbReference type="InterPro" id="IPR002575">
    <property type="entry name" value="Aminoglycoside_PTrfase"/>
</dbReference>
<dbReference type="AlphaFoldDB" id="A0A0J7XKP0"/>
<dbReference type="InterPro" id="IPR052961">
    <property type="entry name" value="Oxido-Kinase-like_Enzymes"/>
</dbReference>